<reference evidence="5" key="1">
    <citation type="submission" date="2020-05" db="EMBL/GenBank/DDBJ databases">
        <authorList>
            <person name="Chiriac C."/>
            <person name="Salcher M."/>
            <person name="Ghai R."/>
            <person name="Kavagutti S V."/>
        </authorList>
    </citation>
    <scope>NUCLEOTIDE SEQUENCE</scope>
</reference>
<dbReference type="PROSITE" id="PS00455">
    <property type="entry name" value="AMP_BINDING"/>
    <property type="match status" value="1"/>
</dbReference>
<dbReference type="PANTHER" id="PTHR43201:SF5">
    <property type="entry name" value="MEDIUM-CHAIN ACYL-COA LIGASE ACSF2, MITOCHONDRIAL"/>
    <property type="match status" value="1"/>
</dbReference>
<dbReference type="Pfam" id="PF13193">
    <property type="entry name" value="AMP-binding_C"/>
    <property type="match status" value="1"/>
</dbReference>
<protein>
    <submittedName>
        <fullName evidence="5">Unannotated protein</fullName>
    </submittedName>
</protein>
<dbReference type="InterPro" id="IPR045851">
    <property type="entry name" value="AMP-bd_C_sf"/>
</dbReference>
<dbReference type="GO" id="GO:0006631">
    <property type="term" value="P:fatty acid metabolic process"/>
    <property type="evidence" value="ECO:0007669"/>
    <property type="project" value="TreeGrafter"/>
</dbReference>
<comment type="similarity">
    <text evidence="1">Belongs to the ATP-dependent AMP-binding enzyme family.</text>
</comment>
<name>A0A6J7FI60_9ZZZZ</name>
<dbReference type="InterPro" id="IPR025110">
    <property type="entry name" value="AMP-bd_C"/>
</dbReference>
<evidence type="ECO:0000313" key="5">
    <source>
        <dbReference type="EMBL" id="CAB4892089.1"/>
    </source>
</evidence>
<organism evidence="5">
    <name type="scientific">freshwater metagenome</name>
    <dbReference type="NCBI Taxonomy" id="449393"/>
    <lineage>
        <taxon>unclassified sequences</taxon>
        <taxon>metagenomes</taxon>
        <taxon>ecological metagenomes</taxon>
    </lineage>
</organism>
<dbReference type="GO" id="GO:0031956">
    <property type="term" value="F:medium-chain fatty acid-CoA ligase activity"/>
    <property type="evidence" value="ECO:0007669"/>
    <property type="project" value="TreeGrafter"/>
</dbReference>
<evidence type="ECO:0000256" key="1">
    <source>
        <dbReference type="ARBA" id="ARBA00006432"/>
    </source>
</evidence>
<keyword evidence="2" id="KW-0436">Ligase</keyword>
<evidence type="ECO:0000256" key="2">
    <source>
        <dbReference type="ARBA" id="ARBA00022598"/>
    </source>
</evidence>
<sequence length="491" mass="53231">MKPISGDFATVLDLFDEVVRSHGDREAFVHAGSRMTFAEWATRADALAEWLITDQHVNKGDVVGIKLPGGLDYAIAYQAIMRAGGVATGINPRLGTAEIEHIVAQCQPRFTFDGPLPDVSNGDPLRRRVALLDTDPVAIVWTGGTTGYPKGAWFDHACLKAMTRGAVPLSEVGDRRLSPLPFAHVGAMTRVWDELMHLITTVVVSSPWTAAEALQLINDEHVTVCQGVPTQYRMMLDHPDFAATNVSSLRIAGIGAARIPPELVAEMRTKLGCPVVVRYASTESCLATGTRLKDSDDIVCNTVGRPNGGVQLMLVDEFGTELTGRGPDYVGTVCLQSRAMMRGYWNDPDRTREAIDSDGWLHTGDLGWMGADGNLRLVGRSTEMYIRGGNNVYPIEIENCLGAYRKLAGAAVVGVPVKGRLGEIGVLFAVPRGEAELNLSDLRKFVKKHLAAYKAPDCLVVLAELPLTSIGKVDKLALHARAREEAARWTP</sequence>
<gene>
    <name evidence="5" type="ORF">UFOPK3376_02920</name>
</gene>
<feature type="domain" description="AMP-dependent synthetase/ligase" evidence="3">
    <location>
        <begin position="15"/>
        <end position="345"/>
    </location>
</feature>
<dbReference type="Gene3D" id="3.30.300.30">
    <property type="match status" value="1"/>
</dbReference>
<proteinExistence type="inferred from homology"/>
<dbReference type="EMBL" id="CAFBLP010000116">
    <property type="protein sequence ID" value="CAB4892089.1"/>
    <property type="molecule type" value="Genomic_DNA"/>
</dbReference>
<evidence type="ECO:0000259" key="4">
    <source>
        <dbReference type="Pfam" id="PF13193"/>
    </source>
</evidence>
<dbReference type="InterPro" id="IPR042099">
    <property type="entry name" value="ANL_N_sf"/>
</dbReference>
<dbReference type="PANTHER" id="PTHR43201">
    <property type="entry name" value="ACYL-COA SYNTHETASE"/>
    <property type="match status" value="1"/>
</dbReference>
<evidence type="ECO:0000259" key="3">
    <source>
        <dbReference type="Pfam" id="PF00501"/>
    </source>
</evidence>
<dbReference type="SUPFAM" id="SSF56801">
    <property type="entry name" value="Acetyl-CoA synthetase-like"/>
    <property type="match status" value="1"/>
</dbReference>
<dbReference type="Gene3D" id="3.40.50.12780">
    <property type="entry name" value="N-terminal domain of ligase-like"/>
    <property type="match status" value="1"/>
</dbReference>
<dbReference type="InterPro" id="IPR020845">
    <property type="entry name" value="AMP-binding_CS"/>
</dbReference>
<accession>A0A6J7FI60</accession>
<dbReference type="InterPro" id="IPR000873">
    <property type="entry name" value="AMP-dep_synth/lig_dom"/>
</dbReference>
<dbReference type="AlphaFoldDB" id="A0A6J7FI60"/>
<feature type="domain" description="AMP-binding enzyme C-terminal" evidence="4">
    <location>
        <begin position="396"/>
        <end position="472"/>
    </location>
</feature>
<dbReference type="Pfam" id="PF00501">
    <property type="entry name" value="AMP-binding"/>
    <property type="match status" value="1"/>
</dbReference>